<gene>
    <name evidence="3" type="ORF">AKJ09_00729</name>
</gene>
<dbReference type="GO" id="GO:0120147">
    <property type="term" value="F:formylglycine-generating oxidase activity"/>
    <property type="evidence" value="ECO:0007669"/>
    <property type="project" value="TreeGrafter"/>
</dbReference>
<dbReference type="STRING" id="1391654.AKJ09_00729"/>
<evidence type="ECO:0000256" key="1">
    <source>
        <dbReference type="SAM" id="MobiDB-lite"/>
    </source>
</evidence>
<proteinExistence type="predicted"/>
<keyword evidence="3" id="KW-0808">Transferase</keyword>
<dbReference type="Gene3D" id="3.90.1580.10">
    <property type="entry name" value="paralog of FGE (formylglycine-generating enzyme)"/>
    <property type="match status" value="1"/>
</dbReference>
<dbReference type="AlphaFoldDB" id="A0A0K1PKL3"/>
<keyword evidence="3" id="KW-0418">Kinase</keyword>
<feature type="region of interest" description="Disordered" evidence="1">
    <location>
        <begin position="21"/>
        <end position="44"/>
    </location>
</feature>
<feature type="domain" description="Sulfatase-modifying factor enzyme-like" evidence="2">
    <location>
        <begin position="40"/>
        <end position="268"/>
    </location>
</feature>
<dbReference type="KEGG" id="llu:AKJ09_00729"/>
<reference evidence="3 4" key="1">
    <citation type="submission" date="2015-08" db="EMBL/GenBank/DDBJ databases">
        <authorList>
            <person name="Babu N.S."/>
            <person name="Beckwith C.J."/>
            <person name="Beseler K.G."/>
            <person name="Brison A."/>
            <person name="Carone J.V."/>
            <person name="Caskin T.P."/>
            <person name="Diamond M."/>
            <person name="Durham M.E."/>
            <person name="Foxe J.M."/>
            <person name="Go M."/>
            <person name="Henderson B.A."/>
            <person name="Jones I.B."/>
            <person name="McGettigan J.A."/>
            <person name="Micheletti S.J."/>
            <person name="Nasrallah M.E."/>
            <person name="Ortiz D."/>
            <person name="Piller C.R."/>
            <person name="Privatt S.R."/>
            <person name="Schneider S.L."/>
            <person name="Sharp S."/>
            <person name="Smith T.C."/>
            <person name="Stanton J.D."/>
            <person name="Ullery H.E."/>
            <person name="Wilson R.J."/>
            <person name="Serrano M.G."/>
            <person name="Buck G."/>
            <person name="Lee V."/>
            <person name="Wang Y."/>
            <person name="Carvalho R."/>
            <person name="Voegtly L."/>
            <person name="Shi R."/>
            <person name="Duckworth R."/>
            <person name="Johnson A."/>
            <person name="Loviza R."/>
            <person name="Walstead R."/>
            <person name="Shah Z."/>
            <person name="Kiflezghi M."/>
            <person name="Wade K."/>
            <person name="Ball S.L."/>
            <person name="Bradley K.W."/>
            <person name="Asai D.J."/>
            <person name="Bowman C.A."/>
            <person name="Russell D.A."/>
            <person name="Pope W.H."/>
            <person name="Jacobs-Sera D."/>
            <person name="Hendrix R.W."/>
            <person name="Hatfull G.F."/>
        </authorList>
    </citation>
    <scope>NUCLEOTIDE SEQUENCE [LARGE SCALE GENOMIC DNA]</scope>
    <source>
        <strain evidence="3 4">DSM 27648</strain>
    </source>
</reference>
<dbReference type="Proteomes" id="UP000064967">
    <property type="component" value="Chromosome"/>
</dbReference>
<feature type="compositionally biased region" description="Polar residues" evidence="1">
    <location>
        <begin position="23"/>
        <end position="40"/>
    </location>
</feature>
<sequence>MGGCGLFPSFDELQGGVAEQASLDASTDGSTAVASDSGDAQNAECPGTAPPAMVRVGSFCIDSTEVTKAQYKAFTEAAGEDLHYQPKSCGWNTTLYPGRSGEPHVKDWPVPAGLEDLPITLVNWCQASAYCSWAGKRLCGRIGGGSTPMASAQDPNVSQWMAACSHAGTRRYPYGDTFQANACVVSASGAMPVKSHAACEGGYPGIFDMSGNVHEWEDSCRDTDPEPKACEIRGGAFDTTDSTGARCDLTDFPQFANLAGDNVGFRCCSP</sequence>
<dbReference type="SUPFAM" id="SSF56436">
    <property type="entry name" value="C-type lectin-like"/>
    <property type="match status" value="1"/>
</dbReference>
<keyword evidence="4" id="KW-1185">Reference proteome</keyword>
<dbReference type="EMBL" id="CP012333">
    <property type="protein sequence ID" value="AKU94065.1"/>
    <property type="molecule type" value="Genomic_DNA"/>
</dbReference>
<dbReference type="PANTHER" id="PTHR23150:SF19">
    <property type="entry name" value="FORMYLGLYCINE-GENERATING ENZYME"/>
    <property type="match status" value="1"/>
</dbReference>
<dbReference type="InterPro" id="IPR051043">
    <property type="entry name" value="Sulfatase_Mod_Factor_Kinase"/>
</dbReference>
<organism evidence="3 4">
    <name type="scientific">Labilithrix luteola</name>
    <dbReference type="NCBI Taxonomy" id="1391654"/>
    <lineage>
        <taxon>Bacteria</taxon>
        <taxon>Pseudomonadati</taxon>
        <taxon>Myxococcota</taxon>
        <taxon>Polyangia</taxon>
        <taxon>Polyangiales</taxon>
        <taxon>Labilitrichaceae</taxon>
        <taxon>Labilithrix</taxon>
    </lineage>
</organism>
<protein>
    <submittedName>
        <fullName evidence="3">Serine/threonine kinase</fullName>
    </submittedName>
</protein>
<dbReference type="InterPro" id="IPR016187">
    <property type="entry name" value="CTDL_fold"/>
</dbReference>
<evidence type="ECO:0000259" key="2">
    <source>
        <dbReference type="Pfam" id="PF03781"/>
    </source>
</evidence>
<name>A0A0K1PKL3_9BACT</name>
<accession>A0A0K1PKL3</accession>
<evidence type="ECO:0000313" key="3">
    <source>
        <dbReference type="EMBL" id="AKU94065.1"/>
    </source>
</evidence>
<dbReference type="PANTHER" id="PTHR23150">
    <property type="entry name" value="SULFATASE MODIFYING FACTOR 1, 2"/>
    <property type="match status" value="1"/>
</dbReference>
<dbReference type="GO" id="GO:0016301">
    <property type="term" value="F:kinase activity"/>
    <property type="evidence" value="ECO:0007669"/>
    <property type="project" value="UniProtKB-KW"/>
</dbReference>
<dbReference type="InterPro" id="IPR042095">
    <property type="entry name" value="SUMF_sf"/>
</dbReference>
<dbReference type="InterPro" id="IPR005532">
    <property type="entry name" value="SUMF_dom"/>
</dbReference>
<dbReference type="Pfam" id="PF03781">
    <property type="entry name" value="FGE-sulfatase"/>
    <property type="match status" value="1"/>
</dbReference>
<evidence type="ECO:0000313" key="4">
    <source>
        <dbReference type="Proteomes" id="UP000064967"/>
    </source>
</evidence>